<comment type="caution">
    <text evidence="10">The sequence shown here is derived from an EMBL/GenBank/DDBJ whole genome shotgun (WGS) entry which is preliminary data.</text>
</comment>
<feature type="transmembrane region" description="Helical" evidence="8">
    <location>
        <begin position="7"/>
        <end position="25"/>
    </location>
</feature>
<dbReference type="Pfam" id="PF12832">
    <property type="entry name" value="MFS_1_like"/>
    <property type="match status" value="1"/>
</dbReference>
<feature type="transmembrane region" description="Helical" evidence="8">
    <location>
        <begin position="31"/>
        <end position="57"/>
    </location>
</feature>
<feature type="transmembrane region" description="Helical" evidence="8">
    <location>
        <begin position="225"/>
        <end position="242"/>
    </location>
</feature>
<name>A0A2S9ST36_9BACT</name>
<evidence type="ECO:0000256" key="5">
    <source>
        <dbReference type="ARBA" id="ARBA00022692"/>
    </source>
</evidence>
<evidence type="ECO:0000313" key="11">
    <source>
        <dbReference type="Proteomes" id="UP000238649"/>
    </source>
</evidence>
<dbReference type="GO" id="GO:0030395">
    <property type="term" value="F:lactose binding"/>
    <property type="evidence" value="ECO:0007669"/>
    <property type="project" value="TreeGrafter"/>
</dbReference>
<evidence type="ECO:0000256" key="4">
    <source>
        <dbReference type="ARBA" id="ARBA00022519"/>
    </source>
</evidence>
<dbReference type="AlphaFoldDB" id="A0A2S9ST36"/>
<feature type="transmembrane region" description="Helical" evidence="8">
    <location>
        <begin position="69"/>
        <end position="90"/>
    </location>
</feature>
<feature type="domain" description="Major facilitator superfamily associated" evidence="9">
    <location>
        <begin position="5"/>
        <end position="337"/>
    </location>
</feature>
<evidence type="ECO:0000313" key="10">
    <source>
        <dbReference type="EMBL" id="PRM89755.1"/>
    </source>
</evidence>
<feature type="transmembrane region" description="Helical" evidence="8">
    <location>
        <begin position="278"/>
        <end position="302"/>
    </location>
</feature>
<proteinExistence type="predicted"/>
<comment type="subcellular location">
    <subcellularLocation>
        <location evidence="1">Cell inner membrane</location>
        <topology evidence="1">Multi-pass membrane protein</topology>
    </subcellularLocation>
</comment>
<dbReference type="InterPro" id="IPR024989">
    <property type="entry name" value="MFS_assoc_dom"/>
</dbReference>
<feature type="transmembrane region" description="Helical" evidence="8">
    <location>
        <begin position="338"/>
        <end position="357"/>
    </location>
</feature>
<accession>A0A2S9ST36</accession>
<feature type="transmembrane region" description="Helical" evidence="8">
    <location>
        <begin position="254"/>
        <end position="272"/>
    </location>
</feature>
<evidence type="ECO:0000256" key="8">
    <source>
        <dbReference type="SAM" id="Phobius"/>
    </source>
</evidence>
<organism evidence="10 11">
    <name type="scientific">Aliarcobacter cryaerophilus</name>
    <dbReference type="NCBI Taxonomy" id="28198"/>
    <lineage>
        <taxon>Bacteria</taxon>
        <taxon>Pseudomonadati</taxon>
        <taxon>Campylobacterota</taxon>
        <taxon>Epsilonproteobacteria</taxon>
        <taxon>Campylobacterales</taxon>
        <taxon>Arcobacteraceae</taxon>
        <taxon>Aliarcobacter</taxon>
    </lineage>
</organism>
<reference evidence="10 11" key="1">
    <citation type="submission" date="2017-09" db="EMBL/GenBank/DDBJ databases">
        <title>Reassesment of A. cryaerophilus.</title>
        <authorList>
            <person name="Perez-Cataluna A."/>
            <person name="Collado L."/>
            <person name="Salgado O."/>
            <person name="Lefinanco V."/>
            <person name="Figueras M.J."/>
        </authorList>
    </citation>
    <scope>NUCLEOTIDE SEQUENCE [LARGE SCALE GENOMIC DNA]</scope>
    <source>
        <strain evidence="10 11">LMG 9871</strain>
    </source>
</reference>
<dbReference type="Proteomes" id="UP000238649">
    <property type="component" value="Unassembled WGS sequence"/>
</dbReference>
<dbReference type="OrthoDB" id="9150135at2"/>
<keyword evidence="2" id="KW-0813">Transport</keyword>
<feature type="transmembrane region" description="Helical" evidence="8">
    <location>
        <begin position="96"/>
        <end position="118"/>
    </location>
</feature>
<dbReference type="SUPFAM" id="SSF103473">
    <property type="entry name" value="MFS general substrate transporter"/>
    <property type="match status" value="1"/>
</dbReference>
<keyword evidence="6 8" id="KW-1133">Transmembrane helix</keyword>
<dbReference type="GO" id="GO:0005886">
    <property type="term" value="C:plasma membrane"/>
    <property type="evidence" value="ECO:0007669"/>
    <property type="project" value="UniProtKB-SubCell"/>
</dbReference>
<dbReference type="RefSeq" id="WP_105911778.1">
    <property type="nucleotide sequence ID" value="NZ_NXGH01000014.1"/>
</dbReference>
<evidence type="ECO:0000256" key="7">
    <source>
        <dbReference type="ARBA" id="ARBA00023136"/>
    </source>
</evidence>
<keyword evidence="5 8" id="KW-0812">Transmembrane</keyword>
<keyword evidence="7 8" id="KW-0472">Membrane</keyword>
<evidence type="ECO:0000256" key="6">
    <source>
        <dbReference type="ARBA" id="ARBA00022989"/>
    </source>
</evidence>
<sequence>MLFFNISAFYFFYFAAVGVYVIFLPKVLNDIGYSAFDIGIILAVAPLMKFAMPFLFLKHINLNKSMFKKALFLTVLAVSLFYITIEHFYIFMLNNAFLAACLSLILPYLEVTTITVLGKERYGKARLFGSIGFMIIALVLAKFLTSPFVALHYYLAIVVLTVIFALLLLKNDLEAKINQTGDEVFSFLKHWAFWASIFFMQVSFGGFYNFFTIYELEYGLSLETISYLWAFGVVCEILMLYFQAPILKNNLLTIIKFCVGVTIFRWLLLYLYPQSLEIVFFTQAIHAFSFALFHSAVVIYLYSLYDNKKLAQQFMFGVGYGLGGFAGAFLAGATYGEYLFLFSAIFALISFIFVWFLDKKDRVSLKQI</sequence>
<dbReference type="PIRSF" id="PIRSF004925">
    <property type="entry name" value="HcaT"/>
    <property type="match status" value="1"/>
</dbReference>
<evidence type="ECO:0000256" key="2">
    <source>
        <dbReference type="ARBA" id="ARBA00022448"/>
    </source>
</evidence>
<dbReference type="InterPro" id="IPR036259">
    <property type="entry name" value="MFS_trans_sf"/>
</dbReference>
<dbReference type="EMBL" id="NXGH01000014">
    <property type="protein sequence ID" value="PRM89755.1"/>
    <property type="molecule type" value="Genomic_DNA"/>
</dbReference>
<evidence type="ECO:0000256" key="1">
    <source>
        <dbReference type="ARBA" id="ARBA00004429"/>
    </source>
</evidence>
<feature type="transmembrane region" description="Helical" evidence="8">
    <location>
        <begin position="314"/>
        <end position="332"/>
    </location>
</feature>
<evidence type="ECO:0000256" key="3">
    <source>
        <dbReference type="ARBA" id="ARBA00022475"/>
    </source>
</evidence>
<keyword evidence="4" id="KW-0997">Cell inner membrane</keyword>
<feature type="transmembrane region" description="Helical" evidence="8">
    <location>
        <begin position="151"/>
        <end position="170"/>
    </location>
</feature>
<protein>
    <submittedName>
        <fullName evidence="10">MFS transporter</fullName>
    </submittedName>
</protein>
<gene>
    <name evidence="10" type="ORF">CJ671_05835</name>
</gene>
<dbReference type="PANTHER" id="PTHR23522:SF10">
    <property type="entry name" value="3-PHENYLPROPIONIC ACID TRANSPORTER-RELATED"/>
    <property type="match status" value="1"/>
</dbReference>
<dbReference type="Gene3D" id="1.20.1250.20">
    <property type="entry name" value="MFS general substrate transporter like domains"/>
    <property type="match status" value="2"/>
</dbReference>
<evidence type="ECO:0000259" key="9">
    <source>
        <dbReference type="Pfam" id="PF12832"/>
    </source>
</evidence>
<dbReference type="GO" id="GO:0015528">
    <property type="term" value="F:lactose:proton symporter activity"/>
    <property type="evidence" value="ECO:0007669"/>
    <property type="project" value="TreeGrafter"/>
</dbReference>
<dbReference type="InterPro" id="IPR026032">
    <property type="entry name" value="HcaT-like"/>
</dbReference>
<dbReference type="PANTHER" id="PTHR23522">
    <property type="entry name" value="BLL5896 PROTEIN"/>
    <property type="match status" value="1"/>
</dbReference>
<feature type="transmembrane region" description="Helical" evidence="8">
    <location>
        <begin position="125"/>
        <end position="145"/>
    </location>
</feature>
<feature type="transmembrane region" description="Helical" evidence="8">
    <location>
        <begin position="191"/>
        <end position="213"/>
    </location>
</feature>
<keyword evidence="3" id="KW-1003">Cell membrane</keyword>